<reference evidence="2 3" key="1">
    <citation type="journal article" date="2013" name="PLoS Genet.">
        <title>Distinctive expansion of potential virulence genes in the genome of the oomycete fish pathogen Saprolegnia parasitica.</title>
        <authorList>
            <person name="Jiang R.H."/>
            <person name="de Bruijn I."/>
            <person name="Haas B.J."/>
            <person name="Belmonte R."/>
            <person name="Lobach L."/>
            <person name="Christie J."/>
            <person name="van den Ackerveken G."/>
            <person name="Bottin A."/>
            <person name="Bulone V."/>
            <person name="Diaz-Moreno S.M."/>
            <person name="Dumas B."/>
            <person name="Fan L."/>
            <person name="Gaulin E."/>
            <person name="Govers F."/>
            <person name="Grenville-Briggs L.J."/>
            <person name="Horner N.R."/>
            <person name="Levin J.Z."/>
            <person name="Mammella M."/>
            <person name="Meijer H.J."/>
            <person name="Morris P."/>
            <person name="Nusbaum C."/>
            <person name="Oome S."/>
            <person name="Phillips A.J."/>
            <person name="van Rooyen D."/>
            <person name="Rzeszutek E."/>
            <person name="Saraiva M."/>
            <person name="Secombes C.J."/>
            <person name="Seidl M.F."/>
            <person name="Snel B."/>
            <person name="Stassen J.H."/>
            <person name="Sykes S."/>
            <person name="Tripathy S."/>
            <person name="van den Berg H."/>
            <person name="Vega-Arreguin J.C."/>
            <person name="Wawra S."/>
            <person name="Young S.K."/>
            <person name="Zeng Q."/>
            <person name="Dieguez-Uribeondo J."/>
            <person name="Russ C."/>
            <person name="Tyler B.M."/>
            <person name="van West P."/>
        </authorList>
    </citation>
    <scope>NUCLEOTIDE SEQUENCE [LARGE SCALE GENOMIC DNA]</scope>
    <source>
        <strain evidence="2 3">CBS 223.65</strain>
    </source>
</reference>
<sequence length="232" mass="25496">MVLEIKPSHASIAERRQLRRHAQPEHQYTGHVPPDPRDVDVAPAPVRGKIKHAIVGYQGHRHNREDMIGVTFTKGLQVCTPATTRKLHPKKRSGEKEGSGYGQFDEISGYGEFQAPPSQHSIDATRKAYERALAAVGGAPKLSGIASAIAAALRQKLTKKGALQKRLQFAFEHVAYPDGSVDRRRLQDALSSLNCSLTDDERTALFCQFDPTCSGRVSINHLITLIAHHATL</sequence>
<dbReference type="InterPro" id="IPR011992">
    <property type="entry name" value="EF-hand-dom_pair"/>
</dbReference>
<dbReference type="SUPFAM" id="SSF47473">
    <property type="entry name" value="EF-hand"/>
    <property type="match status" value="1"/>
</dbReference>
<name>A0A067CKV6_SAPPC</name>
<gene>
    <name evidence="2" type="ORF">SPRG_07015</name>
</gene>
<dbReference type="Gene3D" id="1.10.238.10">
    <property type="entry name" value="EF-hand"/>
    <property type="match status" value="1"/>
</dbReference>
<proteinExistence type="predicted"/>
<dbReference type="KEGG" id="spar:SPRG_07015"/>
<dbReference type="RefSeq" id="XP_012201867.1">
    <property type="nucleotide sequence ID" value="XM_012346477.1"/>
</dbReference>
<dbReference type="VEuPathDB" id="FungiDB:SPRG_07015"/>
<keyword evidence="3" id="KW-1185">Reference proteome</keyword>
<evidence type="ECO:0000313" key="2">
    <source>
        <dbReference type="EMBL" id="KDO27427.1"/>
    </source>
</evidence>
<dbReference type="GeneID" id="24129326"/>
<dbReference type="AlphaFoldDB" id="A0A067CKV6"/>
<organism evidence="2 3">
    <name type="scientific">Saprolegnia parasitica (strain CBS 223.65)</name>
    <dbReference type="NCBI Taxonomy" id="695850"/>
    <lineage>
        <taxon>Eukaryota</taxon>
        <taxon>Sar</taxon>
        <taxon>Stramenopiles</taxon>
        <taxon>Oomycota</taxon>
        <taxon>Saprolegniomycetes</taxon>
        <taxon>Saprolegniales</taxon>
        <taxon>Saprolegniaceae</taxon>
        <taxon>Saprolegnia</taxon>
    </lineage>
</organism>
<feature type="region of interest" description="Disordered" evidence="1">
    <location>
        <begin position="19"/>
        <end position="38"/>
    </location>
</feature>
<accession>A0A067CKV6</accession>
<dbReference type="EMBL" id="KK583217">
    <property type="protein sequence ID" value="KDO27427.1"/>
    <property type="molecule type" value="Genomic_DNA"/>
</dbReference>
<evidence type="ECO:0000313" key="3">
    <source>
        <dbReference type="Proteomes" id="UP000030745"/>
    </source>
</evidence>
<dbReference type="Proteomes" id="UP000030745">
    <property type="component" value="Unassembled WGS sequence"/>
</dbReference>
<dbReference type="OrthoDB" id="77527at2759"/>
<evidence type="ECO:0000256" key="1">
    <source>
        <dbReference type="SAM" id="MobiDB-lite"/>
    </source>
</evidence>
<protein>
    <submittedName>
        <fullName evidence="2">Uncharacterized protein</fullName>
    </submittedName>
</protein>